<gene>
    <name evidence="2" type="ORF">EDS130_LOCUS43000</name>
</gene>
<dbReference type="AlphaFoldDB" id="A0A815TSW6"/>
<proteinExistence type="predicted"/>
<sequence length="211" mass="24017">MSSALKEKIFIETNNSKYCFQGYPSELSVNSFIEQKSFQKKSSLLYDQMFTKKTDFNPRAHRDDRQHSKFQGLNQAKQKANSNSPSPSYDTVLPSISQPRARSAVRGGCTTTACSTSTARSCCSTIPIRSQEYPGYYGTVGSGRLGTFSDRFLQTSSWKRSGIDRIFPVQFQSESGGKEPAGPCWNRRKVCRNREELYRNRLRFQRIQSPE</sequence>
<protein>
    <submittedName>
        <fullName evidence="2">Uncharacterized protein</fullName>
    </submittedName>
</protein>
<dbReference type="EMBL" id="CAJNOJ010000669">
    <property type="protein sequence ID" value="CAF1507071.1"/>
    <property type="molecule type" value="Genomic_DNA"/>
</dbReference>
<evidence type="ECO:0000313" key="3">
    <source>
        <dbReference type="Proteomes" id="UP000663852"/>
    </source>
</evidence>
<dbReference type="Proteomes" id="UP000663852">
    <property type="component" value="Unassembled WGS sequence"/>
</dbReference>
<dbReference type="OrthoDB" id="10057935at2759"/>
<name>A0A815TSW6_ADIRI</name>
<accession>A0A815TSW6</accession>
<evidence type="ECO:0000256" key="1">
    <source>
        <dbReference type="SAM" id="MobiDB-lite"/>
    </source>
</evidence>
<organism evidence="2 3">
    <name type="scientific">Adineta ricciae</name>
    <name type="common">Rotifer</name>
    <dbReference type="NCBI Taxonomy" id="249248"/>
    <lineage>
        <taxon>Eukaryota</taxon>
        <taxon>Metazoa</taxon>
        <taxon>Spiralia</taxon>
        <taxon>Gnathifera</taxon>
        <taxon>Rotifera</taxon>
        <taxon>Eurotatoria</taxon>
        <taxon>Bdelloidea</taxon>
        <taxon>Adinetida</taxon>
        <taxon>Adinetidae</taxon>
        <taxon>Adineta</taxon>
    </lineage>
</organism>
<evidence type="ECO:0000313" key="2">
    <source>
        <dbReference type="EMBL" id="CAF1507071.1"/>
    </source>
</evidence>
<reference evidence="2" key="1">
    <citation type="submission" date="2021-02" db="EMBL/GenBank/DDBJ databases">
        <authorList>
            <person name="Nowell W R."/>
        </authorList>
    </citation>
    <scope>NUCLEOTIDE SEQUENCE</scope>
</reference>
<comment type="caution">
    <text evidence="2">The sequence shown here is derived from an EMBL/GenBank/DDBJ whole genome shotgun (WGS) entry which is preliminary data.</text>
</comment>
<feature type="region of interest" description="Disordered" evidence="1">
    <location>
        <begin position="71"/>
        <end position="91"/>
    </location>
</feature>